<dbReference type="PANTHER" id="PTHR12993">
    <property type="entry name" value="N-ACETYLGLUCOSAMINYL-PHOSPHATIDYLINOSITOL DE-N-ACETYLASE-RELATED"/>
    <property type="match status" value="1"/>
</dbReference>
<dbReference type="SUPFAM" id="SSF102588">
    <property type="entry name" value="LmbE-like"/>
    <property type="match status" value="1"/>
</dbReference>
<dbReference type="AlphaFoldDB" id="A0A7Y9IZR8"/>
<accession>A0A7Y9IZR8</accession>
<dbReference type="InterPro" id="IPR024078">
    <property type="entry name" value="LmbE-like_dom_sf"/>
</dbReference>
<dbReference type="EMBL" id="JACBYR010000003">
    <property type="protein sequence ID" value="NYE86017.1"/>
    <property type="molecule type" value="Genomic_DNA"/>
</dbReference>
<evidence type="ECO:0000313" key="1">
    <source>
        <dbReference type="EMBL" id="NYE86017.1"/>
    </source>
</evidence>
<dbReference type="Proteomes" id="UP000542125">
    <property type="component" value="Unassembled WGS sequence"/>
</dbReference>
<proteinExistence type="predicted"/>
<dbReference type="InterPro" id="IPR003737">
    <property type="entry name" value="GlcNAc_PI_deacetylase-related"/>
</dbReference>
<dbReference type="GO" id="GO:0016811">
    <property type="term" value="F:hydrolase activity, acting on carbon-nitrogen (but not peptide) bonds, in linear amides"/>
    <property type="evidence" value="ECO:0007669"/>
    <property type="project" value="TreeGrafter"/>
</dbReference>
<protein>
    <submittedName>
        <fullName evidence="1">LmbE family N-acetylglucosaminyl deacetylase</fullName>
    </submittedName>
</protein>
<organism evidence="1 2">
    <name type="scientific">Pigmentiphaga litoralis</name>
    <dbReference type="NCBI Taxonomy" id="516702"/>
    <lineage>
        <taxon>Bacteria</taxon>
        <taxon>Pseudomonadati</taxon>
        <taxon>Pseudomonadota</taxon>
        <taxon>Betaproteobacteria</taxon>
        <taxon>Burkholderiales</taxon>
        <taxon>Alcaligenaceae</taxon>
        <taxon>Pigmentiphaga</taxon>
    </lineage>
</organism>
<gene>
    <name evidence="1" type="ORF">FHW18_005336</name>
</gene>
<comment type="caution">
    <text evidence="1">The sequence shown here is derived from an EMBL/GenBank/DDBJ whole genome shotgun (WGS) entry which is preliminary data.</text>
</comment>
<dbReference type="RefSeq" id="WP_179590635.1">
    <property type="nucleotide sequence ID" value="NZ_JACBYR010000003.1"/>
</dbReference>
<name>A0A7Y9IZR8_9BURK</name>
<dbReference type="Pfam" id="PF02585">
    <property type="entry name" value="PIG-L"/>
    <property type="match status" value="1"/>
</dbReference>
<evidence type="ECO:0000313" key="2">
    <source>
        <dbReference type="Proteomes" id="UP000542125"/>
    </source>
</evidence>
<reference evidence="1 2" key="1">
    <citation type="submission" date="2020-07" db="EMBL/GenBank/DDBJ databases">
        <title>Genomic Encyclopedia of Type Strains, Phase IV (KMG-V): Genome sequencing to study the core and pangenomes of soil and plant-associated prokaryotes.</title>
        <authorList>
            <person name="Whitman W."/>
        </authorList>
    </citation>
    <scope>NUCLEOTIDE SEQUENCE [LARGE SCALE GENOMIC DNA]</scope>
    <source>
        <strain evidence="1 2">SAS40</strain>
    </source>
</reference>
<keyword evidence="2" id="KW-1185">Reference proteome</keyword>
<dbReference type="PANTHER" id="PTHR12993:SF29">
    <property type="entry name" value="BLR3841 PROTEIN"/>
    <property type="match status" value="1"/>
</dbReference>
<dbReference type="Gene3D" id="3.40.50.10320">
    <property type="entry name" value="LmbE-like"/>
    <property type="match status" value="1"/>
</dbReference>
<sequence>MGLVGDREIRAEGTPEAVWDAWAGLHSPPVLDAADLVPKRGRAVVIAPHPDDELLACGGLMRQWTDAGRDVVVVAVTDGGGSHTGSRRWTPVTLEAARRAERLAALHEMGLATVPVIGLQLPDGGVTGTEAALHCALKPMLQPGDVVFATWRLDGHPDHEATGRAAAACCAEAGLPLVELPVWMWHWAEPDDPRVPWHRLARVRLDPALRAAKRRAIAAHRTQVEADPTLPGHAILPPWALARLMRDHEFVFV</sequence>